<accession>A0ABN9Y100</accession>
<evidence type="ECO:0000313" key="3">
    <source>
        <dbReference type="Proteomes" id="UP001189429"/>
    </source>
</evidence>
<evidence type="ECO:0000256" key="1">
    <source>
        <dbReference type="SAM" id="Phobius"/>
    </source>
</evidence>
<dbReference type="Proteomes" id="UP001189429">
    <property type="component" value="Unassembled WGS sequence"/>
</dbReference>
<sequence>MSSIVYTTAKKTGLAAAVSVLASDITITYFAVGARRLSTAVRQLTGTVTVKTSFRIKVADVSTAATLSTRIAGASAAIKAQTNSAMAAADWSGESVITVAPTMTDPVVANPSVVVGFSTPAPTPAGSSSAGSAVTCAKHQWFDARRNACESCPDGVEPSSDKIDCERYEETVWGTTELQLTLIGTVGGMFATGLTAMSTWQAVQCVRRHLARGQG</sequence>
<dbReference type="EMBL" id="CAUYUJ010021642">
    <property type="protein sequence ID" value="CAK0906115.1"/>
    <property type="molecule type" value="Genomic_DNA"/>
</dbReference>
<comment type="caution">
    <text evidence="2">The sequence shown here is derived from an EMBL/GenBank/DDBJ whole genome shotgun (WGS) entry which is preliminary data.</text>
</comment>
<reference evidence="2" key="1">
    <citation type="submission" date="2023-10" db="EMBL/GenBank/DDBJ databases">
        <authorList>
            <person name="Chen Y."/>
            <person name="Shah S."/>
            <person name="Dougan E. K."/>
            <person name="Thang M."/>
            <person name="Chan C."/>
        </authorList>
    </citation>
    <scope>NUCLEOTIDE SEQUENCE [LARGE SCALE GENOMIC DNA]</scope>
</reference>
<protein>
    <submittedName>
        <fullName evidence="2">Uncharacterized protein</fullName>
    </submittedName>
</protein>
<name>A0ABN9Y100_9DINO</name>
<organism evidence="2 3">
    <name type="scientific">Prorocentrum cordatum</name>
    <dbReference type="NCBI Taxonomy" id="2364126"/>
    <lineage>
        <taxon>Eukaryota</taxon>
        <taxon>Sar</taxon>
        <taxon>Alveolata</taxon>
        <taxon>Dinophyceae</taxon>
        <taxon>Prorocentrales</taxon>
        <taxon>Prorocentraceae</taxon>
        <taxon>Prorocentrum</taxon>
    </lineage>
</organism>
<keyword evidence="3" id="KW-1185">Reference proteome</keyword>
<feature type="transmembrane region" description="Helical" evidence="1">
    <location>
        <begin position="12"/>
        <end position="32"/>
    </location>
</feature>
<keyword evidence="1" id="KW-1133">Transmembrane helix</keyword>
<keyword evidence="1" id="KW-0812">Transmembrane</keyword>
<proteinExistence type="predicted"/>
<keyword evidence="1" id="KW-0472">Membrane</keyword>
<gene>
    <name evidence="2" type="ORF">PCOR1329_LOCUS81557</name>
</gene>
<evidence type="ECO:0000313" key="2">
    <source>
        <dbReference type="EMBL" id="CAK0906115.1"/>
    </source>
</evidence>